<dbReference type="EMBL" id="ML978711">
    <property type="protein sequence ID" value="KAF2091903.1"/>
    <property type="molecule type" value="Genomic_DNA"/>
</dbReference>
<organism evidence="2 3">
    <name type="scientific">Saccharata proteae CBS 121410</name>
    <dbReference type="NCBI Taxonomy" id="1314787"/>
    <lineage>
        <taxon>Eukaryota</taxon>
        <taxon>Fungi</taxon>
        <taxon>Dikarya</taxon>
        <taxon>Ascomycota</taxon>
        <taxon>Pezizomycotina</taxon>
        <taxon>Dothideomycetes</taxon>
        <taxon>Dothideomycetes incertae sedis</taxon>
        <taxon>Botryosphaeriales</taxon>
        <taxon>Saccharataceae</taxon>
        <taxon>Saccharata</taxon>
    </lineage>
</organism>
<evidence type="ECO:0000313" key="2">
    <source>
        <dbReference type="EMBL" id="KAF2091903.1"/>
    </source>
</evidence>
<reference evidence="2" key="1">
    <citation type="journal article" date="2020" name="Stud. Mycol.">
        <title>101 Dothideomycetes genomes: a test case for predicting lifestyles and emergence of pathogens.</title>
        <authorList>
            <person name="Haridas S."/>
            <person name="Albert R."/>
            <person name="Binder M."/>
            <person name="Bloem J."/>
            <person name="Labutti K."/>
            <person name="Salamov A."/>
            <person name="Andreopoulos B."/>
            <person name="Baker S."/>
            <person name="Barry K."/>
            <person name="Bills G."/>
            <person name="Bluhm B."/>
            <person name="Cannon C."/>
            <person name="Castanera R."/>
            <person name="Culley D."/>
            <person name="Daum C."/>
            <person name="Ezra D."/>
            <person name="Gonzalez J."/>
            <person name="Henrissat B."/>
            <person name="Kuo A."/>
            <person name="Liang C."/>
            <person name="Lipzen A."/>
            <person name="Lutzoni F."/>
            <person name="Magnuson J."/>
            <person name="Mondo S."/>
            <person name="Nolan M."/>
            <person name="Ohm R."/>
            <person name="Pangilinan J."/>
            <person name="Park H.-J."/>
            <person name="Ramirez L."/>
            <person name="Alfaro M."/>
            <person name="Sun H."/>
            <person name="Tritt A."/>
            <person name="Yoshinaga Y."/>
            <person name="Zwiers L.-H."/>
            <person name="Turgeon B."/>
            <person name="Goodwin S."/>
            <person name="Spatafora J."/>
            <person name="Crous P."/>
            <person name="Grigoriev I."/>
        </authorList>
    </citation>
    <scope>NUCLEOTIDE SEQUENCE</scope>
    <source>
        <strain evidence="2">CBS 121410</strain>
    </source>
</reference>
<proteinExistence type="predicted"/>
<dbReference type="Proteomes" id="UP000799776">
    <property type="component" value="Unassembled WGS sequence"/>
</dbReference>
<keyword evidence="1" id="KW-1133">Transmembrane helix</keyword>
<dbReference type="AlphaFoldDB" id="A0A9P4LZY3"/>
<feature type="transmembrane region" description="Helical" evidence="1">
    <location>
        <begin position="20"/>
        <end position="41"/>
    </location>
</feature>
<evidence type="ECO:0000256" key="1">
    <source>
        <dbReference type="SAM" id="Phobius"/>
    </source>
</evidence>
<dbReference type="OrthoDB" id="5211263at2759"/>
<feature type="transmembrane region" description="Helical" evidence="1">
    <location>
        <begin position="82"/>
        <end position="103"/>
    </location>
</feature>
<keyword evidence="3" id="KW-1185">Reference proteome</keyword>
<gene>
    <name evidence="2" type="ORF">K490DRAFT_53072</name>
</gene>
<accession>A0A9P4LZY3</accession>
<feature type="transmembrane region" description="Helical" evidence="1">
    <location>
        <begin position="109"/>
        <end position="133"/>
    </location>
</feature>
<keyword evidence="1" id="KW-0812">Transmembrane</keyword>
<name>A0A9P4LZY3_9PEZI</name>
<sequence length="242" mass="27154">MPRAYQTSPWLKRVLIPFWVVRLLLMVLVVAVFGLALGLLANHKHTSASDSHHDSDGVAYDDLDELSGSEIRKATALKPRTFLIFNVLQTTVWLVILVLDIVVATKSSAFGGLFTIVEFLVFLGLLIYAAVVYHRERKQGRGSYTPALSPEHAEPLSYASAPQLYHEAYAPHEGTGYRENDNPGWTVTLQSRAEAHFALGQRNTTYDTIDYSMKGRRLFLSGSIFMPIEILRGTESMQDLRR</sequence>
<evidence type="ECO:0000313" key="3">
    <source>
        <dbReference type="Proteomes" id="UP000799776"/>
    </source>
</evidence>
<protein>
    <submittedName>
        <fullName evidence="2">Uncharacterized protein</fullName>
    </submittedName>
</protein>
<comment type="caution">
    <text evidence="2">The sequence shown here is derived from an EMBL/GenBank/DDBJ whole genome shotgun (WGS) entry which is preliminary data.</text>
</comment>
<keyword evidence="1" id="KW-0472">Membrane</keyword>